<keyword evidence="3" id="KW-0547">Nucleotide-binding</keyword>
<evidence type="ECO:0000259" key="8">
    <source>
        <dbReference type="Pfam" id="PF17042"/>
    </source>
</evidence>
<dbReference type="Pfam" id="PF07005">
    <property type="entry name" value="SBD_N"/>
    <property type="match status" value="1"/>
</dbReference>
<reference evidence="10 11" key="1">
    <citation type="submission" date="2016-09" db="EMBL/GenBank/DDBJ databases">
        <title>Rhizobium oryziradicis sp. nov., isolated from the root of rice.</title>
        <authorList>
            <person name="Zhao J."/>
            <person name="Zhang X."/>
        </authorList>
    </citation>
    <scope>NUCLEOTIDE SEQUENCE [LARGE SCALE GENOMIC DNA]</scope>
    <source>
        <strain evidence="10 11">14971</strain>
    </source>
</reference>
<organism evidence="10 11">
    <name type="scientific">Allorhizobium taibaishanense</name>
    <dbReference type="NCBI Taxonomy" id="887144"/>
    <lineage>
        <taxon>Bacteria</taxon>
        <taxon>Pseudomonadati</taxon>
        <taxon>Pseudomonadota</taxon>
        <taxon>Alphaproteobacteria</taxon>
        <taxon>Hyphomicrobiales</taxon>
        <taxon>Rhizobiaceae</taxon>
        <taxon>Rhizobium/Agrobacterium group</taxon>
        <taxon>Allorhizobium</taxon>
    </lineage>
</organism>
<dbReference type="Gene3D" id="3.40.980.20">
    <property type="entry name" value="Four-carbon acid sugar kinase, nucleotide binding domain"/>
    <property type="match status" value="1"/>
</dbReference>
<keyword evidence="5" id="KW-0067">ATP-binding</keyword>
<keyword evidence="11" id="KW-1185">Reference proteome</keyword>
<comment type="similarity">
    <text evidence="1">Belongs to the four-carbon acid sugar kinase family.</text>
</comment>
<keyword evidence="4" id="KW-0418">Kinase</keyword>
<dbReference type="AlphaFoldDB" id="A0A1Q8ZYH8"/>
<dbReference type="EMBL" id="JACIED010000003">
    <property type="protein sequence ID" value="MBB4008154.1"/>
    <property type="molecule type" value="Genomic_DNA"/>
</dbReference>
<dbReference type="Proteomes" id="UP000544107">
    <property type="component" value="Unassembled WGS sequence"/>
</dbReference>
<evidence type="ECO:0000256" key="4">
    <source>
        <dbReference type="ARBA" id="ARBA00022777"/>
    </source>
</evidence>
<keyword evidence="6" id="KW-0119">Carbohydrate metabolism</keyword>
<dbReference type="GO" id="GO:0016301">
    <property type="term" value="F:kinase activity"/>
    <property type="evidence" value="ECO:0007669"/>
    <property type="project" value="UniProtKB-KW"/>
</dbReference>
<evidence type="ECO:0000256" key="2">
    <source>
        <dbReference type="ARBA" id="ARBA00022679"/>
    </source>
</evidence>
<protein>
    <submittedName>
        <fullName evidence="10">Hrp-dependent type III effector protein</fullName>
    </submittedName>
    <submittedName>
        <fullName evidence="9">Uncharacterized protein YgbK (DUF1537 family)</fullName>
    </submittedName>
</protein>
<proteinExistence type="inferred from homology"/>
<feature type="domain" description="Four-carbon acid sugar kinase N-terminal" evidence="7">
    <location>
        <begin position="2"/>
        <end position="120"/>
    </location>
</feature>
<dbReference type="Pfam" id="PF17042">
    <property type="entry name" value="NBD_C"/>
    <property type="match status" value="1"/>
</dbReference>
<dbReference type="InterPro" id="IPR042213">
    <property type="entry name" value="NBD_C_sf"/>
</dbReference>
<dbReference type="GO" id="GO:0005524">
    <property type="term" value="F:ATP binding"/>
    <property type="evidence" value="ECO:0007669"/>
    <property type="project" value="UniProtKB-KW"/>
</dbReference>
<comment type="caution">
    <text evidence="10">The sequence shown here is derived from an EMBL/GenBank/DDBJ whole genome shotgun (WGS) entry which is preliminary data.</text>
</comment>
<feature type="domain" description="Four-carbon acid sugar kinase nucleotide binding" evidence="8">
    <location>
        <begin position="257"/>
        <end position="332"/>
    </location>
</feature>
<accession>A0A1Q8ZYH8</accession>
<evidence type="ECO:0000259" key="7">
    <source>
        <dbReference type="Pfam" id="PF07005"/>
    </source>
</evidence>
<keyword evidence="2" id="KW-0808">Transferase</keyword>
<evidence type="ECO:0000256" key="1">
    <source>
        <dbReference type="ARBA" id="ARBA00005715"/>
    </source>
</evidence>
<dbReference type="Gene3D" id="3.40.50.10840">
    <property type="entry name" value="Putative sugar-binding, N-terminal domain"/>
    <property type="match status" value="1"/>
</dbReference>
<dbReference type="InterPro" id="IPR037051">
    <property type="entry name" value="4-carb_acid_sugar_kinase_N_sf"/>
</dbReference>
<dbReference type="SUPFAM" id="SSF142764">
    <property type="entry name" value="YgbK-like"/>
    <property type="match status" value="1"/>
</dbReference>
<evidence type="ECO:0000313" key="10">
    <source>
        <dbReference type="EMBL" id="OLP47152.1"/>
    </source>
</evidence>
<name>A0A1Q8ZYH8_9HYPH</name>
<dbReference type="InterPro" id="IPR031475">
    <property type="entry name" value="NBD_C"/>
</dbReference>
<evidence type="ECO:0000256" key="5">
    <source>
        <dbReference type="ARBA" id="ARBA00022840"/>
    </source>
</evidence>
<dbReference type="STRING" id="887144.BJF91_10690"/>
<dbReference type="RefSeq" id="WP_075617148.1">
    <property type="nucleotide sequence ID" value="NZ_JACIED010000003.1"/>
</dbReference>
<evidence type="ECO:0000313" key="12">
    <source>
        <dbReference type="Proteomes" id="UP000544107"/>
    </source>
</evidence>
<dbReference type="EMBL" id="MKIN01000028">
    <property type="protein sequence ID" value="OLP47152.1"/>
    <property type="molecule type" value="Genomic_DNA"/>
</dbReference>
<sequence>MLAIVADDVTGALDAAAPFAGRGLATRVALRADAVRRALCSSDVDVLSVNLNCREVSADEARVEMAKVMSLLPPGATLFKKIDSRLKGNIAAELDAIDFRKALVAPAIPAFGRVVKNGHVQGFGVDRPISVLAALGGDRDRFLVPDILTEQDMHAALANAQAEGVDLLIGARGLAEALAFSMTGRAEVQPVVLPAGKVLLVIGSRDPITLAQVDILRRDFCVGYVEAPNGVMGDAGWSEHPVVALVQALPGALNASPEEVSANLAAGVVPGMTQAARTWLLSGGATADAVLSRAGISEFTLLGECLPGLGVGEAQGRCIIAKSGGFGTPDTLTRVVAGIMGAR</sequence>
<gene>
    <name evidence="10" type="ORF">BJF91_10690</name>
    <name evidence="9" type="ORF">GGQ71_002434</name>
</gene>
<evidence type="ECO:0000256" key="6">
    <source>
        <dbReference type="ARBA" id="ARBA00023277"/>
    </source>
</evidence>
<dbReference type="Proteomes" id="UP000185598">
    <property type="component" value="Unassembled WGS sequence"/>
</dbReference>
<dbReference type="OrthoDB" id="9778478at2"/>
<evidence type="ECO:0000313" key="9">
    <source>
        <dbReference type="EMBL" id="MBB4008154.1"/>
    </source>
</evidence>
<evidence type="ECO:0000256" key="3">
    <source>
        <dbReference type="ARBA" id="ARBA00022741"/>
    </source>
</evidence>
<evidence type="ECO:0000313" key="11">
    <source>
        <dbReference type="Proteomes" id="UP000185598"/>
    </source>
</evidence>
<dbReference type="InterPro" id="IPR010737">
    <property type="entry name" value="4-carb_acid_sugar_kinase_N"/>
</dbReference>
<reference evidence="9 12" key="2">
    <citation type="submission" date="2020-08" db="EMBL/GenBank/DDBJ databases">
        <title>Genomic Encyclopedia of Type Strains, Phase IV (KMG-IV): sequencing the most valuable type-strain genomes for metagenomic binning, comparative biology and taxonomic classification.</title>
        <authorList>
            <person name="Goeker M."/>
        </authorList>
    </citation>
    <scope>NUCLEOTIDE SEQUENCE [LARGE SCALE GENOMIC DNA]</scope>
    <source>
        <strain evidence="9 12">DSM 100021</strain>
    </source>
</reference>